<dbReference type="Proteomes" id="UP000011715">
    <property type="component" value="Unassembled WGS sequence"/>
</dbReference>
<keyword evidence="2" id="KW-1133">Transmembrane helix</keyword>
<reference evidence="4" key="3">
    <citation type="submission" date="2011-03" db="EMBL/GenBank/DDBJ databases">
        <title>Annotation of Magnaporthe poae ATCC 64411.</title>
        <authorList>
            <person name="Ma L.-J."/>
            <person name="Dead R."/>
            <person name="Young S.K."/>
            <person name="Zeng Q."/>
            <person name="Gargeya S."/>
            <person name="Fitzgerald M."/>
            <person name="Haas B."/>
            <person name="Abouelleil A."/>
            <person name="Alvarado L."/>
            <person name="Arachchi H.M."/>
            <person name="Berlin A."/>
            <person name="Brown A."/>
            <person name="Chapman S.B."/>
            <person name="Chen Z."/>
            <person name="Dunbar C."/>
            <person name="Freedman E."/>
            <person name="Gearin G."/>
            <person name="Gellesch M."/>
            <person name="Goldberg J."/>
            <person name="Griggs A."/>
            <person name="Gujja S."/>
            <person name="Heiman D."/>
            <person name="Howarth C."/>
            <person name="Larson L."/>
            <person name="Lui A."/>
            <person name="MacDonald P.J.P."/>
            <person name="Mehta T."/>
            <person name="Montmayeur A."/>
            <person name="Murphy C."/>
            <person name="Neiman D."/>
            <person name="Pearson M."/>
            <person name="Priest M."/>
            <person name="Roberts A."/>
            <person name="Saif S."/>
            <person name="Shea T."/>
            <person name="Shenoy N."/>
            <person name="Sisk P."/>
            <person name="Stolte C."/>
            <person name="Sykes S."/>
            <person name="Yandava C."/>
            <person name="Wortman J."/>
            <person name="Nusbaum C."/>
            <person name="Birren B."/>
        </authorList>
    </citation>
    <scope>NUCLEOTIDE SEQUENCE</scope>
    <source>
        <strain evidence="4">ATCC 64411</strain>
    </source>
</reference>
<reference evidence="5" key="5">
    <citation type="submission" date="2015-06" db="UniProtKB">
        <authorList>
            <consortium name="EnsemblFungi"/>
        </authorList>
    </citation>
    <scope>IDENTIFICATION</scope>
    <source>
        <strain evidence="5">ATCC 64411</strain>
    </source>
</reference>
<feature type="compositionally biased region" description="Polar residues" evidence="1">
    <location>
        <begin position="202"/>
        <end position="211"/>
    </location>
</feature>
<accession>A0A0C4E976</accession>
<dbReference type="OrthoDB" id="2278575at2759"/>
<gene>
    <name evidence="4" type="ORF">MAPG_09155</name>
</gene>
<sequence length="350" mass="36758">MMDLAGRIRSLFVAFITVAILWNGASAQDVALPTRPRANEVIEAGITYNIEWTILNRTARMIVLLADGSPAPLRRRLEDISGNVNVADGSLKWPIDGGRTWNSSAPYMICMTPREGNITIACSGGFSIRKKATSPSATADSLGGLGVPATAGIVAAAVLTGFVVIIFAVLYLCRRRGPLSVTPSDGGSGGQHDGAAGGTPASGHSATSSLSKAELQGTEGYCSSAGAEAGALALKPELMEKERPQELGRADNNRNLPSEHEIYEMGDGELAEIADPVTPEDAPAAEPASINSAAAPVTSRENRRGRQGHASKSGGISQEEMERQTRIREIEEVSRRLKKELEKLSPGGSG</sequence>
<feature type="compositionally biased region" description="Basic and acidic residues" evidence="1">
    <location>
        <begin position="320"/>
        <end position="332"/>
    </location>
</feature>
<reference evidence="4" key="1">
    <citation type="submission" date="2010-05" db="EMBL/GenBank/DDBJ databases">
        <title>The Genome Sequence of Magnaporthe poae strain ATCC 64411.</title>
        <authorList>
            <consortium name="The Broad Institute Genome Sequencing Platform"/>
            <consortium name="Broad Institute Genome Sequencing Center for Infectious Disease"/>
            <person name="Ma L.-J."/>
            <person name="Dead R."/>
            <person name="Young S."/>
            <person name="Zeng Q."/>
            <person name="Koehrsen M."/>
            <person name="Alvarado L."/>
            <person name="Berlin A."/>
            <person name="Chapman S.B."/>
            <person name="Chen Z."/>
            <person name="Freedman E."/>
            <person name="Gellesch M."/>
            <person name="Goldberg J."/>
            <person name="Griggs A."/>
            <person name="Gujja S."/>
            <person name="Heilman E.R."/>
            <person name="Heiman D."/>
            <person name="Hepburn T."/>
            <person name="Howarth C."/>
            <person name="Jen D."/>
            <person name="Larson L."/>
            <person name="Mehta T."/>
            <person name="Neiman D."/>
            <person name="Pearson M."/>
            <person name="Roberts A."/>
            <person name="Saif S."/>
            <person name="Shea T."/>
            <person name="Shenoy N."/>
            <person name="Sisk P."/>
            <person name="Stolte C."/>
            <person name="Sykes S."/>
            <person name="Walk T."/>
            <person name="White J."/>
            <person name="Yandava C."/>
            <person name="Haas B."/>
            <person name="Nusbaum C."/>
            <person name="Birren B."/>
        </authorList>
    </citation>
    <scope>NUCLEOTIDE SEQUENCE</scope>
    <source>
        <strain evidence="4">ATCC 64411</strain>
    </source>
</reference>
<feature type="compositionally biased region" description="Gly residues" evidence="1">
    <location>
        <begin position="186"/>
        <end position="197"/>
    </location>
</feature>
<keyword evidence="6" id="KW-1185">Reference proteome</keyword>
<name>A0A0C4E976_MAGP6</name>
<evidence type="ECO:0000313" key="6">
    <source>
        <dbReference type="Proteomes" id="UP000011715"/>
    </source>
</evidence>
<dbReference type="EMBL" id="ADBL01002244">
    <property type="status" value="NOT_ANNOTATED_CDS"/>
    <property type="molecule type" value="Genomic_DNA"/>
</dbReference>
<keyword evidence="2" id="KW-0472">Membrane</keyword>
<keyword evidence="3" id="KW-0732">Signal</keyword>
<reference evidence="5" key="4">
    <citation type="journal article" date="2015" name="G3 (Bethesda)">
        <title>Genome sequences of three phytopathogenic species of the Magnaporthaceae family of fungi.</title>
        <authorList>
            <person name="Okagaki L.H."/>
            <person name="Nunes C.C."/>
            <person name="Sailsbery J."/>
            <person name="Clay B."/>
            <person name="Brown D."/>
            <person name="John T."/>
            <person name="Oh Y."/>
            <person name="Young N."/>
            <person name="Fitzgerald M."/>
            <person name="Haas B.J."/>
            <person name="Zeng Q."/>
            <person name="Young S."/>
            <person name="Adiconis X."/>
            <person name="Fan L."/>
            <person name="Levin J.Z."/>
            <person name="Mitchell T.K."/>
            <person name="Okubara P.A."/>
            <person name="Farman M.L."/>
            <person name="Kohn L.M."/>
            <person name="Birren B."/>
            <person name="Ma L.-J."/>
            <person name="Dean R.A."/>
        </authorList>
    </citation>
    <scope>NUCLEOTIDE SEQUENCE</scope>
    <source>
        <strain evidence="5">ATCC 64411 / 73-15</strain>
    </source>
</reference>
<evidence type="ECO:0000256" key="3">
    <source>
        <dbReference type="SAM" id="SignalP"/>
    </source>
</evidence>
<keyword evidence="2" id="KW-0812">Transmembrane</keyword>
<feature type="transmembrane region" description="Helical" evidence="2">
    <location>
        <begin position="151"/>
        <end position="173"/>
    </location>
</feature>
<feature type="compositionally biased region" description="Low complexity" evidence="1">
    <location>
        <begin position="282"/>
        <end position="296"/>
    </location>
</feature>
<reference evidence="6" key="2">
    <citation type="submission" date="2010-05" db="EMBL/GenBank/DDBJ databases">
        <title>The genome sequence of Magnaporthe poae strain ATCC 64411.</title>
        <authorList>
            <person name="Ma L.-J."/>
            <person name="Dead R."/>
            <person name="Young S."/>
            <person name="Zeng Q."/>
            <person name="Koehrsen M."/>
            <person name="Alvarado L."/>
            <person name="Berlin A."/>
            <person name="Chapman S.B."/>
            <person name="Chen Z."/>
            <person name="Freedman E."/>
            <person name="Gellesch M."/>
            <person name="Goldberg J."/>
            <person name="Griggs A."/>
            <person name="Gujja S."/>
            <person name="Heilman E.R."/>
            <person name="Heiman D."/>
            <person name="Hepburn T."/>
            <person name="Howarth C."/>
            <person name="Jen D."/>
            <person name="Larson L."/>
            <person name="Mehta T."/>
            <person name="Neiman D."/>
            <person name="Pearson M."/>
            <person name="Roberts A."/>
            <person name="Saif S."/>
            <person name="Shea T."/>
            <person name="Shenoy N."/>
            <person name="Sisk P."/>
            <person name="Stolte C."/>
            <person name="Sykes S."/>
            <person name="Walk T."/>
            <person name="White J."/>
            <person name="Yandava C."/>
            <person name="Haas B."/>
            <person name="Nusbaum C."/>
            <person name="Birren B."/>
        </authorList>
    </citation>
    <scope>NUCLEOTIDE SEQUENCE [LARGE SCALE GENOMIC DNA]</scope>
    <source>
        <strain evidence="6">ATCC 64411 / 73-15</strain>
    </source>
</reference>
<feature type="chain" id="PRO_5009385821" evidence="3">
    <location>
        <begin position="28"/>
        <end position="350"/>
    </location>
</feature>
<evidence type="ECO:0000313" key="5">
    <source>
        <dbReference type="EnsemblFungi" id="MAPG_09155T0"/>
    </source>
</evidence>
<protein>
    <submittedName>
        <fullName evidence="4 5">Uncharacterized protein</fullName>
    </submittedName>
</protein>
<evidence type="ECO:0000313" key="4">
    <source>
        <dbReference type="EMBL" id="KLU90191.1"/>
    </source>
</evidence>
<proteinExistence type="predicted"/>
<feature type="signal peptide" evidence="3">
    <location>
        <begin position="1"/>
        <end position="27"/>
    </location>
</feature>
<feature type="region of interest" description="Disordered" evidence="1">
    <location>
        <begin position="279"/>
        <end position="332"/>
    </location>
</feature>
<dbReference type="EMBL" id="GL876974">
    <property type="protein sequence ID" value="KLU90191.1"/>
    <property type="molecule type" value="Genomic_DNA"/>
</dbReference>
<dbReference type="AlphaFoldDB" id="A0A0C4E976"/>
<evidence type="ECO:0000256" key="1">
    <source>
        <dbReference type="SAM" id="MobiDB-lite"/>
    </source>
</evidence>
<evidence type="ECO:0000256" key="2">
    <source>
        <dbReference type="SAM" id="Phobius"/>
    </source>
</evidence>
<organism evidence="5 6">
    <name type="scientific">Magnaporthiopsis poae (strain ATCC 64411 / 73-15)</name>
    <name type="common">Kentucky bluegrass fungus</name>
    <name type="synonym">Magnaporthe poae</name>
    <dbReference type="NCBI Taxonomy" id="644358"/>
    <lineage>
        <taxon>Eukaryota</taxon>
        <taxon>Fungi</taxon>
        <taxon>Dikarya</taxon>
        <taxon>Ascomycota</taxon>
        <taxon>Pezizomycotina</taxon>
        <taxon>Sordariomycetes</taxon>
        <taxon>Sordariomycetidae</taxon>
        <taxon>Magnaporthales</taxon>
        <taxon>Magnaporthaceae</taxon>
        <taxon>Magnaporthiopsis</taxon>
    </lineage>
</organism>
<feature type="region of interest" description="Disordered" evidence="1">
    <location>
        <begin position="182"/>
        <end position="212"/>
    </location>
</feature>
<dbReference type="VEuPathDB" id="FungiDB:MAPG_09155"/>
<dbReference type="EnsemblFungi" id="MAPG_09155T0">
    <property type="protein sequence ID" value="MAPG_09155T0"/>
    <property type="gene ID" value="MAPG_09155"/>
</dbReference>